<dbReference type="InterPro" id="IPR000274">
    <property type="entry name" value="Adenylate_cyclase_1"/>
</dbReference>
<dbReference type="EMBL" id="CP022011">
    <property type="protein sequence ID" value="QDJ15361.1"/>
    <property type="molecule type" value="Genomic_DNA"/>
</dbReference>
<dbReference type="GO" id="GO:0006171">
    <property type="term" value="P:cAMP biosynthetic process"/>
    <property type="evidence" value="ECO:0007669"/>
    <property type="project" value="UniProtKB-KW"/>
</dbReference>
<evidence type="ECO:0000256" key="1">
    <source>
        <dbReference type="ARBA" id="ARBA00001593"/>
    </source>
</evidence>
<evidence type="ECO:0000256" key="3">
    <source>
        <dbReference type="ARBA" id="ARBA00007901"/>
    </source>
</evidence>
<dbReference type="AlphaFoldDB" id="A0A8E3MHR2"/>
<evidence type="ECO:0000256" key="11">
    <source>
        <dbReference type="ARBA" id="ARBA00032597"/>
    </source>
</evidence>
<evidence type="ECO:0000313" key="15">
    <source>
        <dbReference type="Proteomes" id="UP000955338"/>
    </source>
</evidence>
<proteinExistence type="inferred from homology"/>
<keyword evidence="9" id="KW-0115">cAMP biosynthesis</keyword>
<evidence type="ECO:0000259" key="13">
    <source>
        <dbReference type="Pfam" id="PF12633"/>
    </source>
</evidence>
<dbReference type="GO" id="GO:0005524">
    <property type="term" value="F:ATP binding"/>
    <property type="evidence" value="ECO:0007669"/>
    <property type="project" value="UniProtKB-KW"/>
</dbReference>
<dbReference type="RefSeq" id="WP_261920130.1">
    <property type="nucleotide sequence ID" value="NZ_CP022011.1"/>
</dbReference>
<evidence type="ECO:0000256" key="9">
    <source>
        <dbReference type="ARBA" id="ARBA00022998"/>
    </source>
</evidence>
<dbReference type="PIRSF" id="PIRSF001444">
    <property type="entry name" value="Adenylate_cycl"/>
    <property type="match status" value="1"/>
</dbReference>
<keyword evidence="6" id="KW-0963">Cytoplasm</keyword>
<keyword evidence="15" id="KW-1185">Reference proteome</keyword>
<evidence type="ECO:0000256" key="8">
    <source>
        <dbReference type="ARBA" id="ARBA00022840"/>
    </source>
</evidence>
<dbReference type="PANTHER" id="PTHR38760">
    <property type="entry name" value="ADENYLATE CYCLASE"/>
    <property type="match status" value="1"/>
</dbReference>
<evidence type="ECO:0000256" key="10">
    <source>
        <dbReference type="ARBA" id="ARBA00023239"/>
    </source>
</evidence>
<dbReference type="Pfam" id="PF12633">
    <property type="entry name" value="Adenyl_cycl_N"/>
    <property type="match status" value="1"/>
</dbReference>
<evidence type="ECO:0000313" key="14">
    <source>
        <dbReference type="EMBL" id="QDJ15361.1"/>
    </source>
</evidence>
<dbReference type="PANTHER" id="PTHR38760:SF1">
    <property type="entry name" value="ADENYLATE CYCLASE"/>
    <property type="match status" value="1"/>
</dbReference>
<organism evidence="14 15">
    <name type="scientific">Mergibacter septicus</name>
    <dbReference type="NCBI Taxonomy" id="221402"/>
    <lineage>
        <taxon>Bacteria</taxon>
        <taxon>Pseudomonadati</taxon>
        <taxon>Pseudomonadota</taxon>
        <taxon>Gammaproteobacteria</taxon>
        <taxon>Pasteurellales</taxon>
        <taxon>Pasteurellaceae</taxon>
        <taxon>Mergibacter</taxon>
    </lineage>
</organism>
<gene>
    <name evidence="14" type="ORF">CEP48_07990</name>
</gene>
<keyword evidence="8" id="KW-0067">ATP-binding</keyword>
<accession>A0A8E3MHR2</accession>
<sequence length="821" mass="96099">MCELNIAKKKVSQIDQLRFERALAGSDQEFQHVFQLLSLLLHFNNPALPGYVINAPSGICQFKPNTYQQKYLSSIIPVSPSPIETETTSNIPLNKAENPPILGVYAMGSTGSITQTSRSDLDIWICIQPNLTPDQQTKLTQKTTAIQVWAKNFGVDINFYLLTQQRFRGLHLYHDSITSDNCGSSQSMLLLDEFYRSVIRLAGKPLLWLHLDIDDKYYEEYVENLINENKIDPNEWVDFGGLGSLSANEYFGATLWHLYKGIDSPYKSALKILLVECYSWEYPNTKLISLQFKQDLLRNQPQVHNYDPYFAMLERVSTYLYRLNDLTRLEQVRRCFYIKSCEDILTPSLQNNWRLKQLTGLAQQWGWQQDEIETLNHRQYWKVKQVKKTYEQLVTLLMQSYRNLMNFGQKYNIKASIMPEDICILTRKLYAVFEELPGKITLFNPQISQDIVEENLTFIESKGNNSIKAGWYILNQAPKTPLLYAKYRHIEYNRNLNKLVCWAYFNGLLTANTQLYIKSPNVNIETLRQFVTDLRLSFHLQVPPAKNEELNHPCEIKQLFIAINLSNDPTKINKNNHFQTNIQPNNLFNFSNKTNLIGSIDLTYRNLWNEIRTLHFEGENAIFTALKVLSNKIYRSLLPPQSVNIFCYSQNYCNELQQVVSYLVGKCINSRFSRLLQENKINRFNIVSDAWNSLFNQYKKHPKTQEKEANRIKTKNKINYPQQIESFANEGFLQFFFEDNSDSSFNVYILDEENNLETYYNCSGQKNEKITEINRIYNTADKNNTNKIQLLKHNFNFPQFYQLIHQKNETKIIPYHKLVNK</sequence>
<evidence type="ECO:0000256" key="7">
    <source>
        <dbReference type="ARBA" id="ARBA00022741"/>
    </source>
</evidence>
<dbReference type="PROSITE" id="PS01093">
    <property type="entry name" value="ADENYLATE_CYCLASE_1_2"/>
    <property type="match status" value="1"/>
</dbReference>
<evidence type="ECO:0000256" key="6">
    <source>
        <dbReference type="ARBA" id="ARBA00022490"/>
    </source>
</evidence>
<dbReference type="EC" id="4.6.1.1" evidence="4"/>
<evidence type="ECO:0000256" key="2">
    <source>
        <dbReference type="ARBA" id="ARBA00004496"/>
    </source>
</evidence>
<comment type="subcellular location">
    <subcellularLocation>
        <location evidence="2">Cytoplasm</location>
    </subcellularLocation>
</comment>
<name>A0A8E3MHR2_9PAST</name>
<protein>
    <recommendedName>
        <fullName evidence="5">Adenylate cyclase</fullName>
        <ecNumber evidence="4">4.6.1.1</ecNumber>
    </recommendedName>
    <alternativeName>
        <fullName evidence="11">ATP pyrophosphate-lyase</fullName>
    </alternativeName>
    <alternativeName>
        <fullName evidence="12">Adenylyl cyclase</fullName>
    </alternativeName>
</protein>
<comment type="catalytic activity">
    <reaction evidence="1">
        <text>ATP = 3',5'-cyclic AMP + diphosphate</text>
        <dbReference type="Rhea" id="RHEA:15389"/>
        <dbReference type="ChEBI" id="CHEBI:30616"/>
        <dbReference type="ChEBI" id="CHEBI:33019"/>
        <dbReference type="ChEBI" id="CHEBI:58165"/>
        <dbReference type="EC" id="4.6.1.1"/>
    </reaction>
</comment>
<dbReference type="Pfam" id="PF01295">
    <property type="entry name" value="Adenylate_cycl"/>
    <property type="match status" value="1"/>
</dbReference>
<dbReference type="NCBIfam" id="NF006978">
    <property type="entry name" value="PRK09450.1-2"/>
    <property type="match status" value="1"/>
</dbReference>
<dbReference type="Proteomes" id="UP000955338">
    <property type="component" value="Chromosome"/>
</dbReference>
<dbReference type="GO" id="GO:0004016">
    <property type="term" value="F:adenylate cyclase activity"/>
    <property type="evidence" value="ECO:0007669"/>
    <property type="project" value="UniProtKB-EC"/>
</dbReference>
<keyword evidence="10" id="KW-0456">Lyase</keyword>
<feature type="domain" description="Adenylate cyclase class-I N-terminal" evidence="13">
    <location>
        <begin position="4"/>
        <end position="208"/>
    </location>
</feature>
<evidence type="ECO:0000256" key="4">
    <source>
        <dbReference type="ARBA" id="ARBA00012201"/>
    </source>
</evidence>
<dbReference type="InterPro" id="IPR024686">
    <property type="entry name" value="Adenylate_cyclase_1_CS"/>
</dbReference>
<evidence type="ECO:0000256" key="12">
    <source>
        <dbReference type="ARBA" id="ARBA00032637"/>
    </source>
</evidence>
<dbReference type="InterPro" id="IPR024685">
    <property type="entry name" value="Adenylate_cyclase_1_N"/>
</dbReference>
<dbReference type="GO" id="GO:0005737">
    <property type="term" value="C:cytoplasm"/>
    <property type="evidence" value="ECO:0007669"/>
    <property type="project" value="UniProtKB-SubCell"/>
</dbReference>
<evidence type="ECO:0000256" key="5">
    <source>
        <dbReference type="ARBA" id="ARBA00021420"/>
    </source>
</evidence>
<reference evidence="14" key="1">
    <citation type="submission" date="2017-06" db="EMBL/GenBank/DDBJ databases">
        <title>Genome sequencing of pathogenic and non-pathogenic strains within Bisgaard taxon 40.</title>
        <authorList>
            <person name="Ladner J.T."/>
            <person name="Lovett S.P."/>
            <person name="Koroleva G."/>
            <person name="Lorch J.M."/>
        </authorList>
    </citation>
    <scope>NUCLEOTIDE SEQUENCE</scope>
    <source>
        <strain evidence="14">27576-1-I1</strain>
    </source>
</reference>
<keyword evidence="7" id="KW-0547">Nucleotide-binding</keyword>
<comment type="similarity">
    <text evidence="3">Belongs to the adenylyl cyclase class-1 family.</text>
</comment>